<dbReference type="AlphaFoldDB" id="A0A8S3VDZ6"/>
<evidence type="ECO:0000256" key="2">
    <source>
        <dbReference type="ARBA" id="ARBA00022741"/>
    </source>
</evidence>
<keyword evidence="3" id="KW-0067">ATP-binding</keyword>
<dbReference type="PROSITE" id="PS00297">
    <property type="entry name" value="HSP70_1"/>
    <property type="match status" value="1"/>
</dbReference>
<dbReference type="Gene3D" id="2.60.34.10">
    <property type="entry name" value="Substrate Binding Domain Of DNAk, Chain A, domain 1"/>
    <property type="match status" value="1"/>
</dbReference>
<dbReference type="InterPro" id="IPR018181">
    <property type="entry name" value="Heat_shock_70_CS"/>
</dbReference>
<dbReference type="InterPro" id="IPR013126">
    <property type="entry name" value="Hsp_70_fam"/>
</dbReference>
<dbReference type="GO" id="GO:0005524">
    <property type="term" value="F:ATP binding"/>
    <property type="evidence" value="ECO:0007669"/>
    <property type="project" value="UniProtKB-KW"/>
</dbReference>
<evidence type="ECO:0000313" key="4">
    <source>
        <dbReference type="EMBL" id="CAG2256116.1"/>
    </source>
</evidence>
<dbReference type="GO" id="GO:0140662">
    <property type="term" value="F:ATP-dependent protein folding chaperone"/>
    <property type="evidence" value="ECO:0007669"/>
    <property type="project" value="InterPro"/>
</dbReference>
<dbReference type="Pfam" id="PF00012">
    <property type="entry name" value="HSP70"/>
    <property type="match status" value="1"/>
</dbReference>
<dbReference type="PANTHER" id="PTHR14187:SF5">
    <property type="entry name" value="HEAT SHOCK 70 KDA PROTEIN 12A"/>
    <property type="match status" value="1"/>
</dbReference>
<protein>
    <submittedName>
        <fullName evidence="4">Uncharacterized protein</fullName>
    </submittedName>
</protein>
<sequence>MSIPVLMVAAIDLGTTFSGYAFSMKAEFENNPLQINANQAWKPGNPSIKCPTCILFDENKNVLSFGYDAEDDYMNIVLDKTQNEYYFFKNFKMNLYKIEVLTNDSMIEDVAGKPLLAKTVIVGSLKSLKDNLLENLKSRGLLGRLIQENEIRWVLTIPSIWTEPAKKFMRTCAVKAGLGHNPIIALEPEAASIFCQCVPFSTTPSLHLKFMIVDIGGGTTDIVIQEKLKDGRLKDLCKPCGDECGGTNVDKEFMKVVSQILGNDVMLEFKRDYPLDYLDIRRNLELLKHEDPEKRIRMSVPLAAFDKICSAHYKKNFIDTLKQSKHKDTVTHVTGEKVQLSKELFLSLFSSTTSKIVHLIKENLKNPKCKDLSMLLLVGGFSESVVVQNTIKKAFPDKTVIIIPDSSTAVLRGAVMYGHNPNIIASRIVKHSYGISSSQRFDPSKHQERRADTVDGVKRCRDTFHSLISANTPVVVGEKRSHTFHTIQPFQDIATFRLFSSPHENPVYIDDKDCRHFADFKIDIQNPSKDRIDIDVNFQFGLTELAVTAKQKGTENKSNISIKYK</sequence>
<name>A0A8S3VDZ6_MYTED</name>
<proteinExistence type="inferred from homology"/>
<evidence type="ECO:0000313" key="5">
    <source>
        <dbReference type="Proteomes" id="UP000683360"/>
    </source>
</evidence>
<dbReference type="Proteomes" id="UP000683360">
    <property type="component" value="Unassembled WGS sequence"/>
</dbReference>
<evidence type="ECO:0000256" key="1">
    <source>
        <dbReference type="ARBA" id="ARBA00007381"/>
    </source>
</evidence>
<accession>A0A8S3VDZ6</accession>
<dbReference type="Gene3D" id="3.30.420.40">
    <property type="match status" value="2"/>
</dbReference>
<dbReference type="Gene3D" id="3.90.640.10">
    <property type="entry name" value="Actin, Chain A, domain 4"/>
    <property type="match status" value="1"/>
</dbReference>
<comment type="similarity">
    <text evidence="1">Belongs to the heat shock protein 70 family.</text>
</comment>
<dbReference type="InterPro" id="IPR043129">
    <property type="entry name" value="ATPase_NBD"/>
</dbReference>
<gene>
    <name evidence="4" type="ORF">MEDL_67486</name>
</gene>
<keyword evidence="2" id="KW-0547">Nucleotide-binding</keyword>
<dbReference type="OrthoDB" id="2963168at2759"/>
<dbReference type="SUPFAM" id="SSF100920">
    <property type="entry name" value="Heat shock protein 70kD (HSP70), peptide-binding domain"/>
    <property type="match status" value="1"/>
</dbReference>
<evidence type="ECO:0000256" key="3">
    <source>
        <dbReference type="ARBA" id="ARBA00022840"/>
    </source>
</evidence>
<organism evidence="4 5">
    <name type="scientific">Mytilus edulis</name>
    <name type="common">Blue mussel</name>
    <dbReference type="NCBI Taxonomy" id="6550"/>
    <lineage>
        <taxon>Eukaryota</taxon>
        <taxon>Metazoa</taxon>
        <taxon>Spiralia</taxon>
        <taxon>Lophotrochozoa</taxon>
        <taxon>Mollusca</taxon>
        <taxon>Bivalvia</taxon>
        <taxon>Autobranchia</taxon>
        <taxon>Pteriomorphia</taxon>
        <taxon>Mytilida</taxon>
        <taxon>Mytiloidea</taxon>
        <taxon>Mytilidae</taxon>
        <taxon>Mytilinae</taxon>
        <taxon>Mytilus</taxon>
    </lineage>
</organism>
<dbReference type="InterPro" id="IPR029047">
    <property type="entry name" value="HSP70_peptide-bd_sf"/>
</dbReference>
<dbReference type="CDD" id="cd10229">
    <property type="entry name" value="ASKHA_NBD_HSP70_HSPA12"/>
    <property type="match status" value="1"/>
</dbReference>
<reference evidence="4" key="1">
    <citation type="submission" date="2021-03" db="EMBL/GenBank/DDBJ databases">
        <authorList>
            <person name="Bekaert M."/>
        </authorList>
    </citation>
    <scope>NUCLEOTIDE SEQUENCE</scope>
</reference>
<dbReference type="PANTHER" id="PTHR14187">
    <property type="entry name" value="ALPHA KINASE/ELONGATION FACTOR 2 KINASE"/>
    <property type="match status" value="1"/>
</dbReference>
<comment type="caution">
    <text evidence="4">The sequence shown here is derived from an EMBL/GenBank/DDBJ whole genome shotgun (WGS) entry which is preliminary data.</text>
</comment>
<keyword evidence="5" id="KW-1185">Reference proteome</keyword>
<dbReference type="EMBL" id="CAJPWZ010003296">
    <property type="protein sequence ID" value="CAG2256116.1"/>
    <property type="molecule type" value="Genomic_DNA"/>
</dbReference>
<dbReference type="SUPFAM" id="SSF53067">
    <property type="entry name" value="Actin-like ATPase domain"/>
    <property type="match status" value="2"/>
</dbReference>